<dbReference type="Proteomes" id="UP000831701">
    <property type="component" value="Chromosome 1"/>
</dbReference>
<organism evidence="1 2">
    <name type="scientific">Scortum barcoo</name>
    <name type="common">barcoo grunter</name>
    <dbReference type="NCBI Taxonomy" id="214431"/>
    <lineage>
        <taxon>Eukaryota</taxon>
        <taxon>Metazoa</taxon>
        <taxon>Chordata</taxon>
        <taxon>Craniata</taxon>
        <taxon>Vertebrata</taxon>
        <taxon>Euteleostomi</taxon>
        <taxon>Actinopterygii</taxon>
        <taxon>Neopterygii</taxon>
        <taxon>Teleostei</taxon>
        <taxon>Neoteleostei</taxon>
        <taxon>Acanthomorphata</taxon>
        <taxon>Eupercaria</taxon>
        <taxon>Centrarchiformes</taxon>
        <taxon>Terapontoidei</taxon>
        <taxon>Terapontidae</taxon>
        <taxon>Scortum</taxon>
    </lineage>
</organism>
<comment type="caution">
    <text evidence="1">The sequence shown here is derived from an EMBL/GenBank/DDBJ whole genome shotgun (WGS) entry which is preliminary data.</text>
</comment>
<protein>
    <submittedName>
        <fullName evidence="1">Uncharacterized protein</fullName>
    </submittedName>
</protein>
<accession>A0ACB8XAJ2</accession>
<reference evidence="1" key="1">
    <citation type="submission" date="2022-04" db="EMBL/GenBank/DDBJ databases">
        <title>Jade perch genome.</title>
        <authorList>
            <person name="Chao B."/>
        </authorList>
    </citation>
    <scope>NUCLEOTIDE SEQUENCE</scope>
    <source>
        <strain evidence="1">CB-2022</strain>
    </source>
</reference>
<sequence>MKSFLRLIINHDLFFARFEEQNTTCPQKTPPPSHDQPLCLSAVSVKRTLSAINTRKAAGPDNIPGSVLKDCAEELKDVFTDIFNTSLRQAIVPSGFKAATIIPVPKKSSPSCFNDYRPVALTPIIMNSAFNTIIPQQLICKLDKLGLSTSLCNWLLDFLSQRPQAVRVGNNISSSITLSTGAPQGCVLSPLLFTLLTHDCTPTHSSNHLVKFADDTTLVGLITKGDETHYRKEVQLLTRWCKDNNLLLNVSKTKEIVVSFQRGHTQHHPLTIDRCCSGKANLQFDPSSMANMNVTHPVHTMNSSNSSSWQTEANRGIQITATLLIFLVGVPLNGLVVWALGLRKQRHLVRRGSSEETRAASSFRIYVLNLALADLVLLLRTPLMLGFVAHNYSWPFGRVFCHLIMFLRGLGLYASAFLLCAVSLERCLCLLRPVWARLRRPSWAVPLACGTLWLIATIFSAPYLQSAVLKEVNGKYHCLESGTFNIGLFVTETVAGFILPLLVFLGSNLAVLVTVQQAMPPTPTSSTPSTARRMNRVYHVLFFTMLLFLTCWVPYFVCRFLRALAEGHPDRASLYKGARYGTYISLFLVYIKSALNPVLYVFAARGLSRAIKASVVSTIERLFNDDSTESIRRKSLKNSLKNSQM</sequence>
<keyword evidence="2" id="KW-1185">Reference proteome</keyword>
<evidence type="ECO:0000313" key="2">
    <source>
        <dbReference type="Proteomes" id="UP000831701"/>
    </source>
</evidence>
<name>A0ACB8XAJ2_9TELE</name>
<dbReference type="EMBL" id="CM041531">
    <property type="protein sequence ID" value="KAI3376966.1"/>
    <property type="molecule type" value="Genomic_DNA"/>
</dbReference>
<gene>
    <name evidence="1" type="ORF">L3Q82_000203</name>
</gene>
<proteinExistence type="predicted"/>
<evidence type="ECO:0000313" key="1">
    <source>
        <dbReference type="EMBL" id="KAI3376966.1"/>
    </source>
</evidence>